<evidence type="ECO:0000313" key="3">
    <source>
        <dbReference type="Proteomes" id="UP001244011"/>
    </source>
</evidence>
<reference evidence="2" key="1">
    <citation type="submission" date="2023-06" db="EMBL/GenBank/DDBJ databases">
        <title>Genome-scale phylogeny and comparative genomics of the fungal order Sordariales.</title>
        <authorList>
            <consortium name="Lawrence Berkeley National Laboratory"/>
            <person name="Hensen N."/>
            <person name="Bonometti L."/>
            <person name="Westerberg I."/>
            <person name="Brannstrom I.O."/>
            <person name="Guillou S."/>
            <person name="Cros-Aarteil S."/>
            <person name="Calhoun S."/>
            <person name="Haridas S."/>
            <person name="Kuo A."/>
            <person name="Mondo S."/>
            <person name="Pangilinan J."/>
            <person name="Riley R."/>
            <person name="Labutti K."/>
            <person name="Andreopoulos B."/>
            <person name="Lipzen A."/>
            <person name="Chen C."/>
            <person name="Yanf M."/>
            <person name="Daum C."/>
            <person name="Ng V."/>
            <person name="Clum A."/>
            <person name="Steindorff A."/>
            <person name="Ohm R."/>
            <person name="Martin F."/>
            <person name="Silar P."/>
            <person name="Natvig D."/>
            <person name="Lalanne C."/>
            <person name="Gautier V."/>
            <person name="Ament-Velasquez S.L."/>
            <person name="Kruys A."/>
            <person name="Hutchinson M.I."/>
            <person name="Powell A.J."/>
            <person name="Barry K."/>
            <person name="Miller A.N."/>
            <person name="Grigoriev I.V."/>
            <person name="Debuchy R."/>
            <person name="Gladieux P."/>
            <person name="Thoren M.H."/>
            <person name="Johannesson H."/>
        </authorList>
    </citation>
    <scope>NUCLEOTIDE SEQUENCE</scope>
    <source>
        <strain evidence="2">8032-3</strain>
    </source>
</reference>
<feature type="transmembrane region" description="Helical" evidence="1">
    <location>
        <begin position="18"/>
        <end position="40"/>
    </location>
</feature>
<comment type="caution">
    <text evidence="2">The sequence shown here is derived from an EMBL/GenBank/DDBJ whole genome shotgun (WGS) entry which is preliminary data.</text>
</comment>
<organism evidence="2 3">
    <name type="scientific">Phialemonium atrogriseum</name>
    <dbReference type="NCBI Taxonomy" id="1093897"/>
    <lineage>
        <taxon>Eukaryota</taxon>
        <taxon>Fungi</taxon>
        <taxon>Dikarya</taxon>
        <taxon>Ascomycota</taxon>
        <taxon>Pezizomycotina</taxon>
        <taxon>Sordariomycetes</taxon>
        <taxon>Sordariomycetidae</taxon>
        <taxon>Cephalothecales</taxon>
        <taxon>Cephalothecaceae</taxon>
        <taxon>Phialemonium</taxon>
    </lineage>
</organism>
<sequence>SVEHGPVVDARAAPGVPAVHAVAVGRVVAVVVVGVALAAVPARVDLCLASREGGEGARELRRRRTLGRGEGGGRRGWGGLLVCHAGEVEGSWLALPVRFGRFPLGWM</sequence>
<dbReference type="EMBL" id="MU839008">
    <property type="protein sequence ID" value="KAK1767407.1"/>
    <property type="molecule type" value="Genomic_DNA"/>
</dbReference>
<accession>A0AAJ0C2A8</accession>
<keyword evidence="1" id="KW-0472">Membrane</keyword>
<dbReference type="GeneID" id="85314674"/>
<evidence type="ECO:0000256" key="1">
    <source>
        <dbReference type="SAM" id="Phobius"/>
    </source>
</evidence>
<dbReference type="AlphaFoldDB" id="A0AAJ0C2A8"/>
<gene>
    <name evidence="2" type="ORF">QBC33DRAFT_586654</name>
</gene>
<protein>
    <submittedName>
        <fullName evidence="2">Uncharacterized protein</fullName>
    </submittedName>
</protein>
<proteinExistence type="predicted"/>
<name>A0AAJ0C2A8_9PEZI</name>
<evidence type="ECO:0000313" key="2">
    <source>
        <dbReference type="EMBL" id="KAK1767407.1"/>
    </source>
</evidence>
<dbReference type="Proteomes" id="UP001244011">
    <property type="component" value="Unassembled WGS sequence"/>
</dbReference>
<dbReference type="RefSeq" id="XP_060283620.1">
    <property type="nucleotide sequence ID" value="XM_060431487.1"/>
</dbReference>
<keyword evidence="1" id="KW-1133">Transmembrane helix</keyword>
<keyword evidence="1" id="KW-0812">Transmembrane</keyword>
<feature type="non-terminal residue" evidence="2">
    <location>
        <position position="1"/>
    </location>
</feature>
<keyword evidence="3" id="KW-1185">Reference proteome</keyword>